<dbReference type="GO" id="GO:0008483">
    <property type="term" value="F:transaminase activity"/>
    <property type="evidence" value="ECO:0007669"/>
    <property type="project" value="UniProtKB-KW"/>
</dbReference>
<evidence type="ECO:0000256" key="5">
    <source>
        <dbReference type="ARBA" id="ARBA00022898"/>
    </source>
</evidence>
<dbReference type="InterPro" id="IPR015421">
    <property type="entry name" value="PyrdxlP-dep_Trfase_major"/>
</dbReference>
<keyword evidence="5" id="KW-0663">Pyridoxal phosphate</keyword>
<dbReference type="InterPro" id="IPR015422">
    <property type="entry name" value="PyrdxlP-dep_Trfase_small"/>
</dbReference>
<evidence type="ECO:0000256" key="2">
    <source>
        <dbReference type="ARBA" id="ARBA00007441"/>
    </source>
</evidence>
<accession>X0YXS3</accession>
<dbReference type="GO" id="GO:0030170">
    <property type="term" value="F:pyridoxal phosphate binding"/>
    <property type="evidence" value="ECO:0007669"/>
    <property type="project" value="InterPro"/>
</dbReference>
<dbReference type="CDD" id="cd00609">
    <property type="entry name" value="AAT_like"/>
    <property type="match status" value="1"/>
</dbReference>
<evidence type="ECO:0000313" key="7">
    <source>
        <dbReference type="EMBL" id="GAG61100.1"/>
    </source>
</evidence>
<dbReference type="GO" id="GO:0006520">
    <property type="term" value="P:amino acid metabolic process"/>
    <property type="evidence" value="ECO:0007669"/>
    <property type="project" value="InterPro"/>
</dbReference>
<evidence type="ECO:0000259" key="6">
    <source>
        <dbReference type="Pfam" id="PF00155"/>
    </source>
</evidence>
<feature type="non-terminal residue" evidence="7">
    <location>
        <position position="1"/>
    </location>
</feature>
<comment type="similarity">
    <text evidence="2">Belongs to the class-I pyridoxal-phosphate-dependent aminotransferase family.</text>
</comment>
<dbReference type="PANTHER" id="PTHR46383:SF1">
    <property type="entry name" value="ASPARTATE AMINOTRANSFERASE"/>
    <property type="match status" value="1"/>
</dbReference>
<dbReference type="InterPro" id="IPR015424">
    <property type="entry name" value="PyrdxlP-dep_Trfase"/>
</dbReference>
<dbReference type="Gene3D" id="3.90.1150.10">
    <property type="entry name" value="Aspartate Aminotransferase, domain 1"/>
    <property type="match status" value="1"/>
</dbReference>
<keyword evidence="4" id="KW-0808">Transferase</keyword>
<dbReference type="PANTHER" id="PTHR46383">
    <property type="entry name" value="ASPARTATE AMINOTRANSFERASE"/>
    <property type="match status" value="1"/>
</dbReference>
<sequence length="206" mass="23221">ELKPIIDLAVDNDLIILTDEVYEKCIFTDDKHIRVSNLDGAYDRTILLNSFSKTLCVPGWRLGYAAGPKEMIGQITKMHSFVVANAPSAQQNAIGDFINTSEFDDFTNKLRDTLKERMTKIVKGFNSLNGISCRKPEGSFYAFPRFTFHKDYTTSKELSEEIFEKQKIVLVPGTEFGPSGEGHLRASFGSSTLEQIDEVIQRLEKL</sequence>
<dbReference type="InterPro" id="IPR050596">
    <property type="entry name" value="AspAT/PAT-like"/>
</dbReference>
<dbReference type="AlphaFoldDB" id="X0YXS3"/>
<comment type="caution">
    <text evidence="7">The sequence shown here is derived from an EMBL/GenBank/DDBJ whole genome shotgun (WGS) entry which is preliminary data.</text>
</comment>
<comment type="cofactor">
    <cofactor evidence="1">
        <name>pyridoxal 5'-phosphate</name>
        <dbReference type="ChEBI" id="CHEBI:597326"/>
    </cofactor>
</comment>
<dbReference type="Pfam" id="PF00155">
    <property type="entry name" value="Aminotran_1_2"/>
    <property type="match status" value="1"/>
</dbReference>
<dbReference type="Gene3D" id="3.40.640.10">
    <property type="entry name" value="Type I PLP-dependent aspartate aminotransferase-like (Major domain)"/>
    <property type="match status" value="1"/>
</dbReference>
<name>X0YXS3_9ZZZZ</name>
<keyword evidence="3" id="KW-0032">Aminotransferase</keyword>
<organism evidence="7">
    <name type="scientific">marine sediment metagenome</name>
    <dbReference type="NCBI Taxonomy" id="412755"/>
    <lineage>
        <taxon>unclassified sequences</taxon>
        <taxon>metagenomes</taxon>
        <taxon>ecological metagenomes</taxon>
    </lineage>
</organism>
<dbReference type="EMBL" id="BART01008994">
    <property type="protein sequence ID" value="GAG61100.1"/>
    <property type="molecule type" value="Genomic_DNA"/>
</dbReference>
<evidence type="ECO:0000256" key="4">
    <source>
        <dbReference type="ARBA" id="ARBA00022679"/>
    </source>
</evidence>
<protein>
    <recommendedName>
        <fullName evidence="6">Aminotransferase class I/classII large domain-containing protein</fullName>
    </recommendedName>
</protein>
<feature type="domain" description="Aminotransferase class I/classII large" evidence="6">
    <location>
        <begin position="1"/>
        <end position="203"/>
    </location>
</feature>
<reference evidence="7" key="1">
    <citation type="journal article" date="2014" name="Front. Microbiol.">
        <title>High frequency of phylogenetically diverse reductive dehalogenase-homologous genes in deep subseafloor sedimentary metagenomes.</title>
        <authorList>
            <person name="Kawai M."/>
            <person name="Futagami T."/>
            <person name="Toyoda A."/>
            <person name="Takaki Y."/>
            <person name="Nishi S."/>
            <person name="Hori S."/>
            <person name="Arai W."/>
            <person name="Tsubouchi T."/>
            <person name="Morono Y."/>
            <person name="Uchiyama I."/>
            <person name="Ito T."/>
            <person name="Fujiyama A."/>
            <person name="Inagaki F."/>
            <person name="Takami H."/>
        </authorList>
    </citation>
    <scope>NUCLEOTIDE SEQUENCE</scope>
    <source>
        <strain evidence="7">Expedition CK06-06</strain>
    </source>
</reference>
<proteinExistence type="inferred from homology"/>
<evidence type="ECO:0000256" key="3">
    <source>
        <dbReference type="ARBA" id="ARBA00022576"/>
    </source>
</evidence>
<gene>
    <name evidence="7" type="ORF">S01H4_20062</name>
</gene>
<evidence type="ECO:0000256" key="1">
    <source>
        <dbReference type="ARBA" id="ARBA00001933"/>
    </source>
</evidence>
<dbReference type="SUPFAM" id="SSF53383">
    <property type="entry name" value="PLP-dependent transferases"/>
    <property type="match status" value="1"/>
</dbReference>
<dbReference type="InterPro" id="IPR004839">
    <property type="entry name" value="Aminotransferase_I/II_large"/>
</dbReference>